<dbReference type="InterPro" id="IPR002156">
    <property type="entry name" value="RNaseH_domain"/>
</dbReference>
<evidence type="ECO:0000256" key="7">
    <source>
        <dbReference type="ARBA" id="ARBA00022723"/>
    </source>
</evidence>
<dbReference type="Gene3D" id="3.40.970.10">
    <property type="entry name" value="Ribonuclease H1, N-terminal domain"/>
    <property type="match status" value="1"/>
</dbReference>
<dbReference type="GO" id="GO:0003676">
    <property type="term" value="F:nucleic acid binding"/>
    <property type="evidence" value="ECO:0007669"/>
    <property type="project" value="UniProtKB-UniRule"/>
</dbReference>
<dbReference type="FunFam" id="3.40.970.10:FF:000002">
    <property type="entry name" value="Ribonuclease H"/>
    <property type="match status" value="1"/>
</dbReference>
<keyword evidence="7 11" id="KW-0479">Metal-binding</keyword>
<gene>
    <name evidence="14" type="ORF">SAMN05216323_10896</name>
</gene>
<dbReference type="GO" id="GO:0004523">
    <property type="term" value="F:RNA-DNA hybrid ribonuclease activity"/>
    <property type="evidence" value="ECO:0007669"/>
    <property type="project" value="UniProtKB-UniRule"/>
</dbReference>
<evidence type="ECO:0000313" key="14">
    <source>
        <dbReference type="EMBL" id="SDD12877.1"/>
    </source>
</evidence>
<keyword evidence="15" id="KW-1185">Reference proteome</keyword>
<evidence type="ECO:0000256" key="9">
    <source>
        <dbReference type="ARBA" id="ARBA00022801"/>
    </source>
</evidence>
<proteinExistence type="inferred from homology"/>
<dbReference type="GO" id="GO:0046872">
    <property type="term" value="F:metal ion binding"/>
    <property type="evidence" value="ECO:0007669"/>
    <property type="project" value="UniProtKB-KW"/>
</dbReference>
<comment type="similarity">
    <text evidence="3 11">Belongs to the RNase H family.</text>
</comment>
<dbReference type="EMBL" id="FMYP01000089">
    <property type="protein sequence ID" value="SDD12877.1"/>
    <property type="molecule type" value="Genomic_DNA"/>
</dbReference>
<dbReference type="Pfam" id="PF01693">
    <property type="entry name" value="Cauli_VI"/>
    <property type="match status" value="1"/>
</dbReference>
<comment type="subcellular location">
    <subcellularLocation>
        <location evidence="11">Cytoplasm</location>
    </subcellularLocation>
</comment>
<name>A0A1G6S9U3_9BACT</name>
<evidence type="ECO:0000256" key="8">
    <source>
        <dbReference type="ARBA" id="ARBA00022759"/>
    </source>
</evidence>
<keyword evidence="11" id="KW-0963">Cytoplasm</keyword>
<dbReference type="SUPFAM" id="SSF55658">
    <property type="entry name" value="L9 N-domain-like"/>
    <property type="match status" value="1"/>
</dbReference>
<dbReference type="InterPro" id="IPR011320">
    <property type="entry name" value="RNase_H1_N"/>
</dbReference>
<reference evidence="14 15" key="1">
    <citation type="submission" date="2016-09" db="EMBL/GenBank/DDBJ databases">
        <authorList>
            <person name="Capua I."/>
            <person name="De Benedictis P."/>
            <person name="Joannis T."/>
            <person name="Lombin L.H."/>
            <person name="Cattoli G."/>
        </authorList>
    </citation>
    <scope>NUCLEOTIDE SEQUENCE [LARGE SCALE GENOMIC DNA]</scope>
    <source>
        <strain evidence="14 15">A7P-90m</strain>
    </source>
</reference>
<evidence type="ECO:0000256" key="11">
    <source>
        <dbReference type="PIRNR" id="PIRNR037839"/>
    </source>
</evidence>
<dbReference type="STRING" id="1640674.SAMN05216323_10896"/>
<keyword evidence="12" id="KW-0464">Manganese</keyword>
<evidence type="ECO:0000256" key="6">
    <source>
        <dbReference type="ARBA" id="ARBA00022722"/>
    </source>
</evidence>
<comment type="function">
    <text evidence="2 11">Endonuclease that specifically degrades the RNA of RNA-DNA hybrids.</text>
</comment>
<comment type="cofactor">
    <cofactor evidence="12">
        <name>Mn(2+)</name>
        <dbReference type="ChEBI" id="CHEBI:29035"/>
    </cofactor>
    <cofactor evidence="12">
        <name>Mg(2+)</name>
        <dbReference type="ChEBI" id="CHEBI:18420"/>
    </cofactor>
    <text evidence="12">Binds 2 metal ions per subunit. Manganese or magnesium.</text>
</comment>
<dbReference type="InterPro" id="IPR036397">
    <property type="entry name" value="RNaseH_sf"/>
</dbReference>
<keyword evidence="9 11" id="KW-0378">Hydrolase</keyword>
<comment type="cofactor">
    <cofactor evidence="1">
        <name>Mg(2+)</name>
        <dbReference type="ChEBI" id="CHEBI:18420"/>
    </cofactor>
</comment>
<evidence type="ECO:0000313" key="15">
    <source>
        <dbReference type="Proteomes" id="UP000199452"/>
    </source>
</evidence>
<organism evidence="14 15">
    <name type="scientific">Williamwhitmania taraxaci</name>
    <dbReference type="NCBI Taxonomy" id="1640674"/>
    <lineage>
        <taxon>Bacteria</taxon>
        <taxon>Pseudomonadati</taxon>
        <taxon>Bacteroidota</taxon>
        <taxon>Bacteroidia</taxon>
        <taxon>Bacteroidales</taxon>
        <taxon>Williamwhitmaniaceae</taxon>
        <taxon>Williamwhitmania</taxon>
    </lineage>
</organism>
<feature type="binding site" evidence="12">
    <location>
        <position position="202"/>
    </location>
    <ligand>
        <name>Mg(2+)</name>
        <dbReference type="ChEBI" id="CHEBI:18420"/>
        <label>1</label>
    </ligand>
</feature>
<evidence type="ECO:0000256" key="3">
    <source>
        <dbReference type="ARBA" id="ARBA00005300"/>
    </source>
</evidence>
<dbReference type="PIRSF" id="PIRSF037839">
    <property type="entry name" value="Ribonuclease_H"/>
    <property type="match status" value="1"/>
</dbReference>
<evidence type="ECO:0000256" key="4">
    <source>
        <dbReference type="ARBA" id="ARBA00012180"/>
    </source>
</evidence>
<evidence type="ECO:0000256" key="1">
    <source>
        <dbReference type="ARBA" id="ARBA00001946"/>
    </source>
</evidence>
<evidence type="ECO:0000256" key="5">
    <source>
        <dbReference type="ARBA" id="ARBA00017721"/>
    </source>
</evidence>
<accession>A0A1G6S9U3</accession>
<dbReference type="InterPro" id="IPR009027">
    <property type="entry name" value="Ribosomal_bL9/RNase_H1_N"/>
</dbReference>
<comment type="catalytic activity">
    <reaction evidence="11">
        <text>Endonucleolytic cleavage to 5'-phosphomonoester.</text>
        <dbReference type="EC" id="3.1.26.4"/>
    </reaction>
</comment>
<dbReference type="Proteomes" id="UP000199452">
    <property type="component" value="Unassembled WGS sequence"/>
</dbReference>
<feature type="domain" description="RNase H type-1" evidence="13">
    <location>
        <begin position="73"/>
        <end position="206"/>
    </location>
</feature>
<dbReference type="GO" id="GO:0005737">
    <property type="term" value="C:cytoplasm"/>
    <property type="evidence" value="ECO:0007669"/>
    <property type="project" value="UniProtKB-SubCell"/>
</dbReference>
<protein>
    <recommendedName>
        <fullName evidence="5 11">Ribonuclease H</fullName>
        <ecNumber evidence="4 11">3.1.26.4</ecNumber>
    </recommendedName>
</protein>
<keyword evidence="10 11" id="KW-0460">Magnesium</keyword>
<dbReference type="InterPro" id="IPR037056">
    <property type="entry name" value="RNase_H1_N_sf"/>
</dbReference>
<dbReference type="SUPFAM" id="SSF53098">
    <property type="entry name" value="Ribonuclease H-like"/>
    <property type="match status" value="1"/>
</dbReference>
<dbReference type="PROSITE" id="PS50879">
    <property type="entry name" value="RNASE_H_1"/>
    <property type="match status" value="1"/>
</dbReference>
<dbReference type="InterPro" id="IPR017290">
    <property type="entry name" value="RNase_H_bac"/>
</dbReference>
<evidence type="ECO:0000256" key="10">
    <source>
        <dbReference type="ARBA" id="ARBA00022842"/>
    </source>
</evidence>
<feature type="binding site" evidence="12">
    <location>
        <position position="119"/>
    </location>
    <ligand>
        <name>Mg(2+)</name>
        <dbReference type="ChEBI" id="CHEBI:18420"/>
        <label>2</label>
    </ligand>
</feature>
<dbReference type="RefSeq" id="WP_092440760.1">
    <property type="nucleotide sequence ID" value="NZ_FMYP01000089.1"/>
</dbReference>
<dbReference type="OrthoDB" id="9811552at2"/>
<sequence length="206" mass="23355">MAKQKYYVVWKGKTPGVYHTWADCQKQVVGFEGAQYLSFENLGDAEVAFTKNPWLFLNKGNASAKKSSVSSDKIIPESLSVDAACSGNPGVMEYRGVHTRTKEEYFRLKFPLGTNNIGEFLAIVHGLALLKQKGVPNPIYTDSKTAMAWLKTKKCKTKLERNRQTEELFQLIDRAEKWLSENSYTTTVLKWDTESWGEIPADFGRK</sequence>
<dbReference type="Pfam" id="PF00075">
    <property type="entry name" value="RNase_H"/>
    <property type="match status" value="1"/>
</dbReference>
<dbReference type="EC" id="3.1.26.4" evidence="4 11"/>
<evidence type="ECO:0000259" key="13">
    <source>
        <dbReference type="PROSITE" id="PS50879"/>
    </source>
</evidence>
<feature type="binding site" evidence="12">
    <location>
        <position position="142"/>
    </location>
    <ligand>
        <name>Mg(2+)</name>
        <dbReference type="ChEBI" id="CHEBI:18420"/>
        <label>2</label>
    </ligand>
</feature>
<evidence type="ECO:0000256" key="12">
    <source>
        <dbReference type="PIRSR" id="PIRSR037839-1"/>
    </source>
</evidence>
<dbReference type="AlphaFoldDB" id="A0A1G6S9U3"/>
<evidence type="ECO:0000256" key="2">
    <source>
        <dbReference type="ARBA" id="ARBA00004065"/>
    </source>
</evidence>
<keyword evidence="6 11" id="KW-0540">Nuclease</keyword>
<dbReference type="InterPro" id="IPR012337">
    <property type="entry name" value="RNaseH-like_sf"/>
</dbReference>
<dbReference type="Gene3D" id="3.30.420.10">
    <property type="entry name" value="Ribonuclease H-like superfamily/Ribonuclease H"/>
    <property type="match status" value="1"/>
</dbReference>
<keyword evidence="8 11" id="KW-0255">Endonuclease</keyword>
<feature type="binding site" evidence="12">
    <location>
        <position position="82"/>
    </location>
    <ligand>
        <name>Mg(2+)</name>
        <dbReference type="ChEBI" id="CHEBI:18420"/>
        <label>1</label>
    </ligand>
</feature>